<dbReference type="Pfam" id="PF00049">
    <property type="entry name" value="Insulin"/>
    <property type="match status" value="1"/>
</dbReference>
<name>A0A6G4ZVA9_CARMO</name>
<dbReference type="PROSITE" id="PS51257">
    <property type="entry name" value="PROKAR_LIPOPROTEIN"/>
    <property type="match status" value="1"/>
</dbReference>
<dbReference type="AlphaFoldDB" id="A0A6G4ZVA9"/>
<dbReference type="InterPro" id="IPR036438">
    <property type="entry name" value="Insulin-like_sf"/>
</dbReference>
<keyword evidence="3" id="KW-0165">Cleavage on pair of basic residues</keyword>
<dbReference type="PIRSF" id="PIRSF018431">
    <property type="entry name" value="Molluscan_insulin_rel_peptide"/>
    <property type="match status" value="1"/>
</dbReference>
<dbReference type="PRINTS" id="PR00276">
    <property type="entry name" value="INSULINFAMLY"/>
</dbReference>
<dbReference type="PANTHER" id="PTHR13647:SF4">
    <property type="entry name" value="INSULIN-LIKE PEPTIDE 1-RELATED"/>
    <property type="match status" value="1"/>
</dbReference>
<evidence type="ECO:0000256" key="2">
    <source>
        <dbReference type="ARBA" id="ARBA00011207"/>
    </source>
</evidence>
<proteinExistence type="evidence at transcript level"/>
<organism evidence="8">
    <name type="scientific">Carausius morosus</name>
    <name type="common">Indian stick insect</name>
    <name type="synonym">Dixippus morosus</name>
    <dbReference type="NCBI Taxonomy" id="7022"/>
    <lineage>
        <taxon>Eukaryota</taxon>
        <taxon>Metazoa</taxon>
        <taxon>Ecdysozoa</taxon>
        <taxon>Arthropoda</taxon>
        <taxon>Hexapoda</taxon>
        <taxon>Insecta</taxon>
        <taxon>Pterygota</taxon>
        <taxon>Neoptera</taxon>
        <taxon>Polyneoptera</taxon>
        <taxon>Phasmatodea</taxon>
        <taxon>Verophasmatodea</taxon>
        <taxon>Anareolatae</taxon>
        <taxon>Lonchodidae</taxon>
        <taxon>Lonchodinae</taxon>
        <taxon>Carausius</taxon>
    </lineage>
</organism>
<reference evidence="9" key="2">
    <citation type="journal article" date="2021" name="J. Neurosci.">
        <title>Neuromodulation Can Be Simple: Myoinhibitory Peptide, Contained in Dedicated Regulatory Pathways, Is the Only Neurally-Mediated Peptide Modulator of Stick Insect Leg Muscle.</title>
        <authorList>
            <person name="Liessem S."/>
            <person name="Kowatschew D."/>
            <person name="Dippel S."/>
            <person name="Blanke A."/>
            <person name="Korsching S."/>
            <person name="Guschlbauer C."/>
            <person name="Hooper S.L."/>
            <person name="Predel R."/>
            <person name="Buschges A."/>
        </authorList>
    </citation>
    <scope>NUCLEOTIDE SEQUENCE</scope>
</reference>
<evidence type="ECO:0000256" key="4">
    <source>
        <dbReference type="ARBA" id="ARBA00022729"/>
    </source>
</evidence>
<dbReference type="PANTHER" id="PTHR13647">
    <property type="entry name" value="INSULIN-LIKE PEPTIDE 2-RELATED"/>
    <property type="match status" value="1"/>
</dbReference>
<dbReference type="InterPro" id="IPR022352">
    <property type="entry name" value="Ins/IGF/rlx"/>
</dbReference>
<reference evidence="8" key="1">
    <citation type="journal article" date="2018" name="J. Proteome Res.">
        <title>Transcriptomic and Neuropeptidomic Analysis of the Stick Insect, Carausius morosus.</title>
        <authorList>
            <person name="Liessem S"/>
            <person name="Ragionieri L"/>
            <person name="Neupert S"/>
            <person name="Buschges A"/>
            <person name="Predel R."/>
        </authorList>
    </citation>
    <scope>NUCLEOTIDE SEQUENCE</scope>
    <source>
        <strain evidence="8">Adult female</strain>
        <tissue evidence="8">Central nervous system</tissue>
    </source>
</reference>
<evidence type="ECO:0000256" key="3">
    <source>
        <dbReference type="ARBA" id="ARBA00022685"/>
    </source>
</evidence>
<feature type="chain" id="PRO_5026176973" evidence="6">
    <location>
        <begin position="20"/>
        <end position="114"/>
    </location>
</feature>
<protein>
    <submittedName>
        <fullName evidence="8">Insulin-like peptide 5</fullName>
    </submittedName>
    <submittedName>
        <fullName evidence="9">Insulin-like protein 5</fullName>
    </submittedName>
</protein>
<dbReference type="Gene3D" id="1.10.100.10">
    <property type="entry name" value="Insulin-like"/>
    <property type="match status" value="1"/>
</dbReference>
<dbReference type="InterPro" id="IPR016179">
    <property type="entry name" value="Insulin-like"/>
</dbReference>
<dbReference type="EMBL" id="GFAX01167665">
    <property type="protein sequence ID" value="NHI24449.1"/>
    <property type="molecule type" value="Transcribed_RNA"/>
</dbReference>
<dbReference type="SMART" id="SM00078">
    <property type="entry name" value="IlGF"/>
    <property type="match status" value="1"/>
</dbReference>
<evidence type="ECO:0000256" key="5">
    <source>
        <dbReference type="ARBA" id="ARBA00023157"/>
    </source>
</evidence>
<dbReference type="SUPFAM" id="SSF56994">
    <property type="entry name" value="Insulin-like"/>
    <property type="match status" value="1"/>
</dbReference>
<keyword evidence="4 6" id="KW-0732">Signal</keyword>
<evidence type="ECO:0000313" key="8">
    <source>
        <dbReference type="EMBL" id="NHI24449.1"/>
    </source>
</evidence>
<keyword evidence="5" id="KW-1015">Disulfide bond</keyword>
<accession>A0A6G4ZVA9</accession>
<dbReference type="EMBL" id="MT879283">
    <property type="protein sequence ID" value="UES72909.1"/>
    <property type="molecule type" value="mRNA"/>
</dbReference>
<evidence type="ECO:0000256" key="6">
    <source>
        <dbReference type="SAM" id="SignalP"/>
    </source>
</evidence>
<comment type="similarity">
    <text evidence="1">Belongs to the insulin family.</text>
</comment>
<evidence type="ECO:0000313" key="9">
    <source>
        <dbReference type="EMBL" id="UES72909.1"/>
    </source>
</evidence>
<feature type="domain" description="Insulin-like" evidence="7">
    <location>
        <begin position="27"/>
        <end position="113"/>
    </location>
</feature>
<dbReference type="GO" id="GO:0005179">
    <property type="term" value="F:hormone activity"/>
    <property type="evidence" value="ECO:0007669"/>
    <property type="project" value="InterPro"/>
</dbReference>
<evidence type="ECO:0000259" key="7">
    <source>
        <dbReference type="SMART" id="SM00078"/>
    </source>
</evidence>
<sequence length="114" mass="12799">MSPRLCLSFLLLSAVACCADDISNVRIQACGSNLVSTVRLVCNSVYNSHLTKKSQRGVAMTDDYVLLSMLDQQHDKYSAYPLGWSSMLTRQRRGIVEECCHKPCSVSEWRQYCG</sequence>
<evidence type="ECO:0000256" key="1">
    <source>
        <dbReference type="ARBA" id="ARBA00009034"/>
    </source>
</evidence>
<dbReference type="GO" id="GO:0005576">
    <property type="term" value="C:extracellular region"/>
    <property type="evidence" value="ECO:0007669"/>
    <property type="project" value="InterPro"/>
</dbReference>
<feature type="signal peptide" evidence="6">
    <location>
        <begin position="1"/>
        <end position="19"/>
    </location>
</feature>
<comment type="subunit">
    <text evidence="2">Heterodimer of a B chain and an A chain linked by two disulfide bonds.</text>
</comment>